<accession>B4FKP1</accession>
<dbReference type="EMBL" id="EU954294">
    <property type="protein sequence ID" value="ACG26412.1"/>
    <property type="molecule type" value="mRNA"/>
</dbReference>
<evidence type="ECO:0000313" key="1">
    <source>
        <dbReference type="EMBL" id="ACF82684.1"/>
    </source>
</evidence>
<organism evidence="1">
    <name type="scientific">Zea mays</name>
    <name type="common">Maize</name>
    <dbReference type="NCBI Taxonomy" id="4577"/>
    <lineage>
        <taxon>Eukaryota</taxon>
        <taxon>Viridiplantae</taxon>
        <taxon>Streptophyta</taxon>
        <taxon>Embryophyta</taxon>
        <taxon>Tracheophyta</taxon>
        <taxon>Spermatophyta</taxon>
        <taxon>Magnoliopsida</taxon>
        <taxon>Liliopsida</taxon>
        <taxon>Poales</taxon>
        <taxon>Poaceae</taxon>
        <taxon>PACMAD clade</taxon>
        <taxon>Panicoideae</taxon>
        <taxon>Andropogonodae</taxon>
        <taxon>Andropogoneae</taxon>
        <taxon>Tripsacinae</taxon>
        <taxon>Zea</taxon>
    </lineage>
</organism>
<reference evidence="2" key="1">
    <citation type="journal article" date="2009" name="Plant Mol. Biol.">
        <title>Insights into corn genes derived from large-scale cDNA sequencing.</title>
        <authorList>
            <person name="Alexandrov N.N."/>
            <person name="Brover V.V."/>
            <person name="Freidin S."/>
            <person name="Troukhan M.E."/>
            <person name="Tatarinova T.V."/>
            <person name="Zhang H."/>
            <person name="Swaller T.J."/>
            <person name="Lu Y.P."/>
            <person name="Bouck J."/>
            <person name="Flavell R.B."/>
            <person name="Feldmann K.A."/>
        </authorList>
    </citation>
    <scope>NUCLEOTIDE SEQUENCE</scope>
</reference>
<dbReference type="EMBL" id="BT037679">
    <property type="protein sequence ID" value="ACF82684.1"/>
    <property type="molecule type" value="mRNA"/>
</dbReference>
<dbReference type="AlphaFoldDB" id="B4FKP1"/>
<evidence type="ECO:0000313" key="2">
    <source>
        <dbReference type="EMBL" id="ACG26412.1"/>
    </source>
</evidence>
<protein>
    <submittedName>
        <fullName evidence="1">Uncharacterized protein</fullName>
    </submittedName>
</protein>
<name>B4FKP1_MAIZE</name>
<sequence>MASSAVDLRSCPGIVAQRAPPWICAAPIHAVDLRSRGHDSSLASCIPPHRTRRARQNVAACCTLNCAVPIALSSPRNKIPGNLVEKKVQFNTPYVFDDMLKPLVVVVLAKKNQVGSGCGTLVDHVMRKSS</sequence>
<reference evidence="1" key="2">
    <citation type="journal article" date="2009" name="PLoS Genet.">
        <title>Sequencing, mapping, and analysis of 27,455 maize full-length cDNAs.</title>
        <authorList>
            <person name="Soderlund C."/>
            <person name="Descour A."/>
            <person name="Kudrna D."/>
            <person name="Bomhoff M."/>
            <person name="Boyd L."/>
            <person name="Currie J."/>
            <person name="Angelova A."/>
            <person name="Collura K."/>
            <person name="Wissotski M."/>
            <person name="Ashley E."/>
            <person name="Morrow D."/>
            <person name="Fernandes J."/>
            <person name="Walbot V."/>
            <person name="Yu Y."/>
        </authorList>
    </citation>
    <scope>NUCLEOTIDE SEQUENCE</scope>
    <source>
        <strain evidence="1">B73</strain>
    </source>
</reference>
<proteinExistence type="evidence at transcript level"/>